<keyword evidence="3" id="KW-1185">Reference proteome</keyword>
<dbReference type="EMBL" id="BOVJ01000058">
    <property type="protein sequence ID" value="GIQ63253.1"/>
    <property type="molecule type" value="Genomic_DNA"/>
</dbReference>
<name>A0ABQ4N4W9_9BACL</name>
<protein>
    <submittedName>
        <fullName evidence="2">Uncharacterized protein</fullName>
    </submittedName>
</protein>
<evidence type="ECO:0000313" key="2">
    <source>
        <dbReference type="EMBL" id="GIQ63253.1"/>
    </source>
</evidence>
<comment type="caution">
    <text evidence="2">The sequence shown here is derived from an EMBL/GenBank/DDBJ whole genome shotgun (WGS) entry which is preliminary data.</text>
</comment>
<dbReference type="Proteomes" id="UP000680304">
    <property type="component" value="Unassembled WGS sequence"/>
</dbReference>
<accession>A0ABQ4N4W9</accession>
<sequence length="72" mass="7710">MSRSSANGIGITLFTSDGSTGSGCPVRNGTKRMRPSAESGGKENHDKETRKLMSRKYTGDLTIVTPPDHDRG</sequence>
<reference evidence="2 3" key="1">
    <citation type="submission" date="2021-04" db="EMBL/GenBank/DDBJ databases">
        <title>Draft genome sequence of Paenibacillus cisolokensis, LC2-13A.</title>
        <authorList>
            <person name="Uke A."/>
            <person name="Chhe C."/>
            <person name="Baramee S."/>
            <person name="Kosugi A."/>
        </authorList>
    </citation>
    <scope>NUCLEOTIDE SEQUENCE [LARGE SCALE GENOMIC DNA]</scope>
    <source>
        <strain evidence="2 3">LC2-13A</strain>
    </source>
</reference>
<organism evidence="2 3">
    <name type="scientific">Paenibacillus cisolokensis</name>
    <dbReference type="NCBI Taxonomy" id="1658519"/>
    <lineage>
        <taxon>Bacteria</taxon>
        <taxon>Bacillati</taxon>
        <taxon>Bacillota</taxon>
        <taxon>Bacilli</taxon>
        <taxon>Bacillales</taxon>
        <taxon>Paenibacillaceae</taxon>
        <taxon>Paenibacillus</taxon>
    </lineage>
</organism>
<evidence type="ECO:0000256" key="1">
    <source>
        <dbReference type="SAM" id="MobiDB-lite"/>
    </source>
</evidence>
<feature type="compositionally biased region" description="Polar residues" evidence="1">
    <location>
        <begin position="1"/>
        <end position="19"/>
    </location>
</feature>
<proteinExistence type="predicted"/>
<gene>
    <name evidence="2" type="ORF">PACILC2_18210</name>
</gene>
<feature type="compositionally biased region" description="Basic and acidic residues" evidence="1">
    <location>
        <begin position="40"/>
        <end position="51"/>
    </location>
</feature>
<feature type="region of interest" description="Disordered" evidence="1">
    <location>
        <begin position="1"/>
        <end position="72"/>
    </location>
</feature>
<evidence type="ECO:0000313" key="3">
    <source>
        <dbReference type="Proteomes" id="UP000680304"/>
    </source>
</evidence>